<keyword evidence="6" id="KW-1185">Reference proteome</keyword>
<comment type="caution">
    <text evidence="5">The sequence shown here is derived from an EMBL/GenBank/DDBJ whole genome shotgun (WGS) entry which is preliminary data.</text>
</comment>
<dbReference type="SUPFAM" id="SSF46785">
    <property type="entry name" value="Winged helix' DNA-binding domain"/>
    <property type="match status" value="1"/>
</dbReference>
<dbReference type="InterPro" id="IPR028978">
    <property type="entry name" value="Chorismate_lyase_/UTRA_dom_sf"/>
</dbReference>
<dbReference type="SMART" id="SM00345">
    <property type="entry name" value="HTH_GNTR"/>
    <property type="match status" value="1"/>
</dbReference>
<dbReference type="InterPro" id="IPR036390">
    <property type="entry name" value="WH_DNA-bd_sf"/>
</dbReference>
<dbReference type="Pfam" id="PF07702">
    <property type="entry name" value="UTRA"/>
    <property type="match status" value="1"/>
</dbReference>
<proteinExistence type="predicted"/>
<dbReference type="RefSeq" id="WP_218871078.1">
    <property type="nucleotide sequence ID" value="NZ_JACCBU010000001.1"/>
</dbReference>
<dbReference type="InterPro" id="IPR036388">
    <property type="entry name" value="WH-like_DNA-bd_sf"/>
</dbReference>
<dbReference type="EMBL" id="JACCBU010000001">
    <property type="protein sequence ID" value="NYE69755.1"/>
    <property type="molecule type" value="Genomic_DNA"/>
</dbReference>
<evidence type="ECO:0000313" key="5">
    <source>
        <dbReference type="EMBL" id="NYE69755.1"/>
    </source>
</evidence>
<keyword evidence="2 5" id="KW-0238">DNA-binding</keyword>
<keyword evidence="1" id="KW-0805">Transcription regulation</keyword>
<evidence type="ECO:0000259" key="4">
    <source>
        <dbReference type="PROSITE" id="PS50949"/>
    </source>
</evidence>
<accession>A0A7Y9I3S8</accession>
<reference evidence="5 6" key="1">
    <citation type="submission" date="2020-07" db="EMBL/GenBank/DDBJ databases">
        <title>Sequencing the genomes of 1000 actinobacteria strains.</title>
        <authorList>
            <person name="Klenk H.-P."/>
        </authorList>
    </citation>
    <scope>NUCLEOTIDE SEQUENCE [LARGE SCALE GENOMIC DNA]</scope>
    <source>
        <strain evidence="5 6">DSM 22083</strain>
    </source>
</reference>
<evidence type="ECO:0000256" key="1">
    <source>
        <dbReference type="ARBA" id="ARBA00023015"/>
    </source>
</evidence>
<dbReference type="InterPro" id="IPR011663">
    <property type="entry name" value="UTRA"/>
</dbReference>
<dbReference type="Gene3D" id="3.40.1410.10">
    <property type="entry name" value="Chorismate lyase-like"/>
    <property type="match status" value="1"/>
</dbReference>
<dbReference type="PROSITE" id="PS50949">
    <property type="entry name" value="HTH_GNTR"/>
    <property type="match status" value="1"/>
</dbReference>
<dbReference type="GO" id="GO:0045892">
    <property type="term" value="P:negative regulation of DNA-templated transcription"/>
    <property type="evidence" value="ECO:0007669"/>
    <property type="project" value="TreeGrafter"/>
</dbReference>
<evidence type="ECO:0000313" key="6">
    <source>
        <dbReference type="Proteomes" id="UP000569914"/>
    </source>
</evidence>
<gene>
    <name evidence="5" type="ORF">BKA15_001084</name>
</gene>
<feature type="domain" description="HTH gntR-type" evidence="4">
    <location>
        <begin position="16"/>
        <end position="84"/>
    </location>
</feature>
<keyword evidence="3" id="KW-0804">Transcription</keyword>
<dbReference type="AlphaFoldDB" id="A0A7Y9I3S8"/>
<evidence type="ECO:0000256" key="2">
    <source>
        <dbReference type="ARBA" id="ARBA00023125"/>
    </source>
</evidence>
<protein>
    <submittedName>
        <fullName evidence="5">DNA-binding GntR family transcriptional regulator</fullName>
    </submittedName>
</protein>
<dbReference type="SUPFAM" id="SSF64288">
    <property type="entry name" value="Chorismate lyase-like"/>
    <property type="match status" value="1"/>
</dbReference>
<dbReference type="GO" id="GO:0003677">
    <property type="term" value="F:DNA binding"/>
    <property type="evidence" value="ECO:0007669"/>
    <property type="project" value="UniProtKB-KW"/>
</dbReference>
<dbReference type="PRINTS" id="PR00035">
    <property type="entry name" value="HTHGNTR"/>
</dbReference>
<dbReference type="GO" id="GO:0003700">
    <property type="term" value="F:DNA-binding transcription factor activity"/>
    <property type="evidence" value="ECO:0007669"/>
    <property type="project" value="InterPro"/>
</dbReference>
<dbReference type="Proteomes" id="UP000569914">
    <property type="component" value="Unassembled WGS sequence"/>
</dbReference>
<name>A0A7Y9I3S8_9ACTN</name>
<dbReference type="SMART" id="SM00866">
    <property type="entry name" value="UTRA"/>
    <property type="match status" value="1"/>
</dbReference>
<dbReference type="InterPro" id="IPR000524">
    <property type="entry name" value="Tscrpt_reg_HTH_GntR"/>
</dbReference>
<dbReference type="Pfam" id="PF00392">
    <property type="entry name" value="GntR"/>
    <property type="match status" value="1"/>
</dbReference>
<dbReference type="PANTHER" id="PTHR44846">
    <property type="entry name" value="MANNOSYL-D-GLYCERATE TRANSPORT/METABOLISM SYSTEM REPRESSOR MNGR-RELATED"/>
    <property type="match status" value="1"/>
</dbReference>
<dbReference type="CDD" id="cd07377">
    <property type="entry name" value="WHTH_GntR"/>
    <property type="match status" value="1"/>
</dbReference>
<evidence type="ECO:0000256" key="3">
    <source>
        <dbReference type="ARBA" id="ARBA00023163"/>
    </source>
</evidence>
<dbReference type="Gene3D" id="1.10.10.10">
    <property type="entry name" value="Winged helix-like DNA-binding domain superfamily/Winged helix DNA-binding domain"/>
    <property type="match status" value="1"/>
</dbReference>
<sequence length="245" mass="27193">MVGRRLDITLDRSAAEPLYLQLSRAIERAIATGELADGDRLENELSLTDRLGVSRPTARQAIQELVNKGLLVRKRGVGTQVIRSKFSRDERLSSLYDDLVEAGKTPTTRLLDFRVGPVPDAIAQRVSLPADEPYLQLRRLRLADDLPLAVLANYLPARIELDPADLEQHGLYPCLRRAGVTLKLAHQRVGARLADEEEAKLLGAIPPLACLTADRLAYDDSGRLVEYGRHIYHAARYSIRSSLAV</sequence>
<dbReference type="PANTHER" id="PTHR44846:SF17">
    <property type="entry name" value="GNTR-FAMILY TRANSCRIPTIONAL REGULATOR"/>
    <property type="match status" value="1"/>
</dbReference>
<dbReference type="InterPro" id="IPR050679">
    <property type="entry name" value="Bact_HTH_transcr_reg"/>
</dbReference>
<organism evidence="5 6">
    <name type="scientific">Microlunatus parietis</name>
    <dbReference type="NCBI Taxonomy" id="682979"/>
    <lineage>
        <taxon>Bacteria</taxon>
        <taxon>Bacillati</taxon>
        <taxon>Actinomycetota</taxon>
        <taxon>Actinomycetes</taxon>
        <taxon>Propionibacteriales</taxon>
        <taxon>Propionibacteriaceae</taxon>
        <taxon>Microlunatus</taxon>
    </lineage>
</organism>